<dbReference type="Pfam" id="PF26540">
    <property type="entry name" value="GcpE_C"/>
    <property type="match status" value="1"/>
</dbReference>
<dbReference type="SUPFAM" id="SSF56014">
    <property type="entry name" value="Nitrite and sulphite reductase 4Fe-4S domain-like"/>
    <property type="match status" value="1"/>
</dbReference>
<dbReference type="NCBIfam" id="TIGR00612">
    <property type="entry name" value="ispG_gcpE"/>
    <property type="match status" value="1"/>
</dbReference>
<dbReference type="PANTHER" id="PTHR30454:SF0">
    <property type="entry name" value="4-HYDROXY-3-METHYLBUT-2-EN-1-YL DIPHOSPHATE SYNTHASE (FERREDOXIN), CHLOROPLASTIC"/>
    <property type="match status" value="1"/>
</dbReference>
<keyword evidence="5 7" id="KW-0411">Iron-sulfur</keyword>
<dbReference type="GO" id="GO:0046429">
    <property type="term" value="F:4-hydroxy-3-methylbut-2-en-1-yl diphosphate synthase activity (ferredoxin)"/>
    <property type="evidence" value="ECO:0007669"/>
    <property type="project" value="UniProtKB-UniRule"/>
</dbReference>
<dbReference type="UniPathway" id="UPA00056">
    <property type="reaction ID" value="UER00096"/>
</dbReference>
<keyword evidence="10" id="KW-1185">Reference proteome</keyword>
<evidence type="ECO:0000256" key="3">
    <source>
        <dbReference type="ARBA" id="ARBA00023002"/>
    </source>
</evidence>
<evidence type="ECO:0000256" key="4">
    <source>
        <dbReference type="ARBA" id="ARBA00023004"/>
    </source>
</evidence>
<dbReference type="GO" id="GO:0141197">
    <property type="term" value="F:4-hydroxy-3-methylbut-2-enyl-diphosphate synthase activity (flavodoxin)"/>
    <property type="evidence" value="ECO:0007669"/>
    <property type="project" value="UniProtKB-EC"/>
</dbReference>
<dbReference type="RefSeq" id="WP_062485977.1">
    <property type="nucleotide sequence ID" value="NZ_KQ960952.1"/>
</dbReference>
<dbReference type="STRING" id="1588748.HMPREF3182_01159"/>
<accession>A0A134CF60</accession>
<dbReference type="PROSITE" id="PS50125">
    <property type="entry name" value="GUANYLATE_CYCLASE_2"/>
    <property type="match status" value="1"/>
</dbReference>
<dbReference type="GO" id="GO:0005506">
    <property type="term" value="F:iron ion binding"/>
    <property type="evidence" value="ECO:0007669"/>
    <property type="project" value="InterPro"/>
</dbReference>
<gene>
    <name evidence="7" type="primary">ispG</name>
    <name evidence="9" type="ORF">HMPREF3182_01159</name>
</gene>
<dbReference type="Proteomes" id="UP000070160">
    <property type="component" value="Unassembled WGS sequence"/>
</dbReference>
<organism evidence="9 10">
    <name type="scientific">Megasphaera hutchinsoni</name>
    <dbReference type="NCBI Taxonomy" id="1588748"/>
    <lineage>
        <taxon>Bacteria</taxon>
        <taxon>Bacillati</taxon>
        <taxon>Bacillota</taxon>
        <taxon>Negativicutes</taxon>
        <taxon>Veillonellales</taxon>
        <taxon>Veillonellaceae</taxon>
        <taxon>Megasphaera</taxon>
    </lineage>
</organism>
<comment type="cofactor">
    <cofactor evidence="7">
        <name>[4Fe-4S] cluster</name>
        <dbReference type="ChEBI" id="CHEBI:49883"/>
    </cofactor>
    <text evidence="7">Binds 1 [4Fe-4S] cluster.</text>
</comment>
<keyword evidence="4 7" id="KW-0408">Iron</keyword>
<dbReference type="GO" id="GO:0019288">
    <property type="term" value="P:isopentenyl diphosphate biosynthetic process, methylerythritol 4-phosphate pathway"/>
    <property type="evidence" value="ECO:0007669"/>
    <property type="project" value="UniProtKB-UniRule"/>
</dbReference>
<dbReference type="InterPro" id="IPR001054">
    <property type="entry name" value="A/G_cyclase"/>
</dbReference>
<feature type="binding site" evidence="7">
    <location>
        <position position="301"/>
    </location>
    <ligand>
        <name>[4Fe-4S] cluster</name>
        <dbReference type="ChEBI" id="CHEBI:49883"/>
    </ligand>
</feature>
<dbReference type="Gene3D" id="3.30.413.10">
    <property type="entry name" value="Sulfite Reductase Hemoprotein, domain 1"/>
    <property type="match status" value="1"/>
</dbReference>
<evidence type="ECO:0000256" key="5">
    <source>
        <dbReference type="ARBA" id="ARBA00023014"/>
    </source>
</evidence>
<comment type="catalytic activity">
    <reaction evidence="7">
        <text>(2E)-4-hydroxy-3-methylbut-2-enyl diphosphate + oxidized [flavodoxin] + H2O + 2 H(+) = 2-C-methyl-D-erythritol 2,4-cyclic diphosphate + reduced [flavodoxin]</text>
        <dbReference type="Rhea" id="RHEA:43604"/>
        <dbReference type="Rhea" id="RHEA-COMP:10622"/>
        <dbReference type="Rhea" id="RHEA-COMP:10623"/>
        <dbReference type="ChEBI" id="CHEBI:15377"/>
        <dbReference type="ChEBI" id="CHEBI:15378"/>
        <dbReference type="ChEBI" id="CHEBI:57618"/>
        <dbReference type="ChEBI" id="CHEBI:58210"/>
        <dbReference type="ChEBI" id="CHEBI:58483"/>
        <dbReference type="ChEBI" id="CHEBI:128753"/>
        <dbReference type="EC" id="1.17.7.3"/>
    </reaction>
</comment>
<keyword evidence="6 7" id="KW-0414">Isoprene biosynthesis</keyword>
<feature type="binding site" evidence="7">
    <location>
        <position position="308"/>
    </location>
    <ligand>
        <name>[4Fe-4S] cluster</name>
        <dbReference type="ChEBI" id="CHEBI:49883"/>
    </ligand>
</feature>
<protein>
    <recommendedName>
        <fullName evidence="7">4-hydroxy-3-methylbut-2-en-1-yl diphosphate synthase (flavodoxin)</fullName>
        <ecNumber evidence="7">1.17.7.3</ecNumber>
    </recommendedName>
    <alternativeName>
        <fullName evidence="7">1-hydroxy-2-methyl-2-(E)-butenyl 4-diphosphate synthase</fullName>
    </alternativeName>
</protein>
<dbReference type="GO" id="GO:0051539">
    <property type="term" value="F:4 iron, 4 sulfur cluster binding"/>
    <property type="evidence" value="ECO:0007669"/>
    <property type="project" value="UniProtKB-UniRule"/>
</dbReference>
<keyword evidence="1 7" id="KW-0004">4Fe-4S</keyword>
<dbReference type="Gene3D" id="3.20.20.20">
    <property type="entry name" value="Dihydropteroate synthase-like"/>
    <property type="match status" value="1"/>
</dbReference>
<proteinExistence type="inferred from homology"/>
<evidence type="ECO:0000256" key="7">
    <source>
        <dbReference type="HAMAP-Rule" id="MF_00159"/>
    </source>
</evidence>
<dbReference type="InterPro" id="IPR011005">
    <property type="entry name" value="Dihydropteroate_synth-like_sf"/>
</dbReference>
<evidence type="ECO:0000256" key="1">
    <source>
        <dbReference type="ARBA" id="ARBA00022485"/>
    </source>
</evidence>
<dbReference type="EC" id="1.17.7.3" evidence="7"/>
<keyword evidence="2 7" id="KW-0479">Metal-binding</keyword>
<dbReference type="PIRSF" id="PIRSF004640">
    <property type="entry name" value="IspG"/>
    <property type="match status" value="1"/>
</dbReference>
<dbReference type="GO" id="GO:0009190">
    <property type="term" value="P:cyclic nucleotide biosynthetic process"/>
    <property type="evidence" value="ECO:0007669"/>
    <property type="project" value="InterPro"/>
</dbReference>
<feature type="binding site" evidence="7">
    <location>
        <position position="266"/>
    </location>
    <ligand>
        <name>[4Fe-4S] cluster</name>
        <dbReference type="ChEBI" id="CHEBI:49883"/>
    </ligand>
</feature>
<dbReference type="AlphaFoldDB" id="A0A134CF60"/>
<dbReference type="NCBIfam" id="NF001540">
    <property type="entry name" value="PRK00366.1"/>
    <property type="match status" value="1"/>
</dbReference>
<dbReference type="GO" id="GO:0035556">
    <property type="term" value="P:intracellular signal transduction"/>
    <property type="evidence" value="ECO:0007669"/>
    <property type="project" value="InterPro"/>
</dbReference>
<dbReference type="EMBL" id="LSDT01000044">
    <property type="protein sequence ID" value="KXB90734.1"/>
    <property type="molecule type" value="Genomic_DNA"/>
</dbReference>
<dbReference type="SUPFAM" id="SSF51717">
    <property type="entry name" value="Dihydropteroate synthetase-like"/>
    <property type="match status" value="1"/>
</dbReference>
<dbReference type="InterPro" id="IPR016425">
    <property type="entry name" value="IspG_bac"/>
</dbReference>
<comment type="similarity">
    <text evidence="7">Belongs to the IspG family.</text>
</comment>
<dbReference type="GO" id="GO:0016114">
    <property type="term" value="P:terpenoid biosynthetic process"/>
    <property type="evidence" value="ECO:0007669"/>
    <property type="project" value="InterPro"/>
</dbReference>
<dbReference type="InterPro" id="IPR004588">
    <property type="entry name" value="IspG_bac-typ"/>
</dbReference>
<dbReference type="InterPro" id="IPR058578">
    <property type="entry name" value="IspG_TIM"/>
</dbReference>
<dbReference type="HAMAP" id="MF_00159">
    <property type="entry name" value="IspG"/>
    <property type="match status" value="1"/>
</dbReference>
<sequence>MKVRRVALPVKLRHMGIGGTYPISIQTMSTVNPKEEVAAVQDTLRLASLGAEIIRFAVPDMTAAKGLRAVVEASPVPIVGDIHFDYRLALQAIDSGVDALRINPGNIGKEERVIEVVEKVKPKGIPIRIGINTGSLPADILAAYGGHPNAAAMVEGALRHIRILERLDYKQMVISLKASEVPLMIEAYQRLADKVPYALHLGVTEAGLVKEGTIKSAIGIGTLLAEGIGDTIRVSLTGDPAEEIKVGKEILSALGLRSFGPTLISCPTCGRTQVNLIGLAERVQEAISKLKVPIKVAVMGCIVNGPGEAKEADFGIAGGMGKGIVFSHGKVLRTVPEDQLVDSLLEEIYASLEKNKV</sequence>
<evidence type="ECO:0000313" key="10">
    <source>
        <dbReference type="Proteomes" id="UP000070160"/>
    </source>
</evidence>
<dbReference type="InterPro" id="IPR058579">
    <property type="entry name" value="IspG_C"/>
</dbReference>
<evidence type="ECO:0000256" key="6">
    <source>
        <dbReference type="ARBA" id="ARBA00023229"/>
    </source>
</evidence>
<comment type="function">
    <text evidence="7">Converts 2C-methyl-D-erythritol 2,4-cyclodiphosphate (ME-2,4cPP) into 1-hydroxy-2-methyl-2-(E)-butenyl 4-diphosphate.</text>
</comment>
<dbReference type="Pfam" id="PF04551">
    <property type="entry name" value="GcpE"/>
    <property type="match status" value="1"/>
</dbReference>
<comment type="pathway">
    <text evidence="7">Isoprenoid biosynthesis; isopentenyl diphosphate biosynthesis via DXP pathway; isopentenyl diphosphate from 1-deoxy-D-xylulose 5-phosphate: step 5/6.</text>
</comment>
<evidence type="ECO:0000313" key="9">
    <source>
        <dbReference type="EMBL" id="KXB90734.1"/>
    </source>
</evidence>
<feature type="domain" description="Guanylate cyclase" evidence="8">
    <location>
        <begin position="113"/>
        <end position="155"/>
    </location>
</feature>
<feature type="binding site" evidence="7">
    <location>
        <position position="269"/>
    </location>
    <ligand>
        <name>[4Fe-4S] cluster</name>
        <dbReference type="ChEBI" id="CHEBI:49883"/>
    </ligand>
</feature>
<comment type="caution">
    <text evidence="9">The sequence shown here is derived from an EMBL/GenBank/DDBJ whole genome shotgun (WGS) entry which is preliminary data.</text>
</comment>
<evidence type="ECO:0000256" key="2">
    <source>
        <dbReference type="ARBA" id="ARBA00022723"/>
    </source>
</evidence>
<evidence type="ECO:0000259" key="8">
    <source>
        <dbReference type="PROSITE" id="PS50125"/>
    </source>
</evidence>
<dbReference type="PATRIC" id="fig|1588748.3.peg.1118"/>
<dbReference type="InterPro" id="IPR045854">
    <property type="entry name" value="NO2/SO3_Rdtase_4Fe4S_sf"/>
</dbReference>
<name>A0A134CF60_9FIRM</name>
<dbReference type="PANTHER" id="PTHR30454">
    <property type="entry name" value="4-HYDROXY-3-METHYLBUT-2-EN-1-YL DIPHOSPHATE SYNTHASE"/>
    <property type="match status" value="1"/>
</dbReference>
<keyword evidence="3 7" id="KW-0560">Oxidoreductase</keyword>
<reference evidence="10" key="1">
    <citation type="submission" date="2016-01" db="EMBL/GenBank/DDBJ databases">
        <authorList>
            <person name="Mitreva M."/>
            <person name="Pepin K.H."/>
            <person name="Mihindukulasuriya K.A."/>
            <person name="Fulton R."/>
            <person name="Fronick C."/>
            <person name="O'Laughlin M."/>
            <person name="Miner T."/>
            <person name="Herter B."/>
            <person name="Rosa B.A."/>
            <person name="Cordes M."/>
            <person name="Tomlinson C."/>
            <person name="Wollam A."/>
            <person name="Palsikar V.B."/>
            <person name="Mardis E.R."/>
            <person name="Wilson R.K."/>
        </authorList>
    </citation>
    <scope>NUCLEOTIDE SEQUENCE [LARGE SCALE GENOMIC DNA]</scope>
    <source>
        <strain evidence="10">KA00182</strain>
    </source>
</reference>